<reference evidence="2" key="1">
    <citation type="submission" date="2022-01" db="EMBL/GenBank/DDBJ databases">
        <title>Collection of gut derived symbiotic bacterial strains cultured from healthy donors.</title>
        <authorList>
            <person name="Lin H."/>
            <person name="Kohout C."/>
            <person name="Waligurski E."/>
            <person name="Pamer E.G."/>
        </authorList>
    </citation>
    <scope>NUCLEOTIDE SEQUENCE</scope>
    <source>
        <strain evidence="2">MSK.14.39</strain>
    </source>
</reference>
<keyword evidence="1" id="KW-0472">Membrane</keyword>
<protein>
    <submittedName>
        <fullName evidence="2">Uncharacterized protein</fullName>
    </submittedName>
</protein>
<keyword evidence="1" id="KW-0812">Transmembrane</keyword>
<accession>A0A9Q4ACA0</accession>
<feature type="transmembrane region" description="Helical" evidence="1">
    <location>
        <begin position="12"/>
        <end position="32"/>
    </location>
</feature>
<proteinExistence type="predicted"/>
<dbReference type="Proteomes" id="UP001108123">
    <property type="component" value="Unassembled WGS sequence"/>
</dbReference>
<keyword evidence="3" id="KW-1185">Reference proteome</keyword>
<dbReference type="AlphaFoldDB" id="A0A9Q4ACA0"/>
<evidence type="ECO:0000313" key="3">
    <source>
        <dbReference type="Proteomes" id="UP001108123"/>
    </source>
</evidence>
<evidence type="ECO:0000313" key="2">
    <source>
        <dbReference type="EMBL" id="MCG4564960.1"/>
    </source>
</evidence>
<keyword evidence="1" id="KW-1133">Transmembrane helix</keyword>
<sequence>MYKEKPQYKKFRVTSLIIAFVMIALIISFCLIENDFTKSKTFKYRKNTPTYFSYINIENNPTTVDNNFLHIIN</sequence>
<organism evidence="2 3">
    <name type="scientific">Anaerosalibacter bizertensis</name>
    <dbReference type="NCBI Taxonomy" id="932217"/>
    <lineage>
        <taxon>Bacteria</taxon>
        <taxon>Bacillati</taxon>
        <taxon>Bacillota</taxon>
        <taxon>Tissierellia</taxon>
        <taxon>Tissierellales</taxon>
        <taxon>Sporanaerobacteraceae</taxon>
        <taxon>Anaerosalibacter</taxon>
    </lineage>
</organism>
<gene>
    <name evidence="2" type="ORF">L0P62_05800</name>
</gene>
<name>A0A9Q4ACA0_9FIRM</name>
<dbReference type="EMBL" id="JAKNID010000016">
    <property type="protein sequence ID" value="MCG4564960.1"/>
    <property type="molecule type" value="Genomic_DNA"/>
</dbReference>
<comment type="caution">
    <text evidence="2">The sequence shown here is derived from an EMBL/GenBank/DDBJ whole genome shotgun (WGS) entry which is preliminary data.</text>
</comment>
<dbReference type="RefSeq" id="WP_226807804.1">
    <property type="nucleotide sequence ID" value="NZ_JAJBNW010000016.1"/>
</dbReference>
<evidence type="ECO:0000256" key="1">
    <source>
        <dbReference type="SAM" id="Phobius"/>
    </source>
</evidence>